<comment type="caution">
    <text evidence="12">The sequence shown here is derived from an EMBL/GenBank/DDBJ whole genome shotgun (WGS) entry which is preliminary data.</text>
</comment>
<dbReference type="Proteomes" id="UP000238196">
    <property type="component" value="Unassembled WGS sequence"/>
</dbReference>
<evidence type="ECO:0000256" key="9">
    <source>
        <dbReference type="SAM" id="Coils"/>
    </source>
</evidence>
<dbReference type="InterPro" id="IPR036097">
    <property type="entry name" value="HisK_dim/P_sf"/>
</dbReference>
<keyword evidence="9" id="KW-0175">Coiled coil</keyword>
<keyword evidence="6" id="KW-0418">Kinase</keyword>
<evidence type="ECO:0000256" key="7">
    <source>
        <dbReference type="ARBA" id="ARBA00022840"/>
    </source>
</evidence>
<dbReference type="InterPro" id="IPR036890">
    <property type="entry name" value="HATPase_C_sf"/>
</dbReference>
<evidence type="ECO:0000259" key="11">
    <source>
        <dbReference type="PROSITE" id="PS50109"/>
    </source>
</evidence>
<feature type="domain" description="Histidine kinase" evidence="11">
    <location>
        <begin position="265"/>
        <end position="470"/>
    </location>
</feature>
<evidence type="ECO:0000256" key="3">
    <source>
        <dbReference type="ARBA" id="ARBA00022553"/>
    </source>
</evidence>
<proteinExistence type="predicted"/>
<dbReference type="Gene3D" id="3.30.565.10">
    <property type="entry name" value="Histidine kinase-like ATPase, C-terminal domain"/>
    <property type="match status" value="1"/>
</dbReference>
<dbReference type="GO" id="GO:0000155">
    <property type="term" value="F:phosphorelay sensor kinase activity"/>
    <property type="evidence" value="ECO:0007669"/>
    <property type="project" value="InterPro"/>
</dbReference>
<feature type="coiled-coil region" evidence="9">
    <location>
        <begin position="204"/>
        <end position="256"/>
    </location>
</feature>
<dbReference type="PRINTS" id="PR00344">
    <property type="entry name" value="BCTRLSENSOR"/>
</dbReference>
<evidence type="ECO:0000313" key="13">
    <source>
        <dbReference type="Proteomes" id="UP000238196"/>
    </source>
</evidence>
<sequence length="479" mass="53654">MLRSVFLRSVLWPVLLVTVLLLLALGLLLAKSWRTLENLQPVEDHLEVLVQLQTTEQHLQRLVLAEVSPLPWGLLQADVKRLYDMNGFIDLDSNDHLRNVRQVLNNADLNDHQRLQQLQELLFTLSDEEHAAHQNLLRHVRASAWQEAWLSALALGLFPSLGIGLLFLMRKRIWQPLEQLGLLMTALTDEGYRPMSTEDVDPLLQTLFRHYNTMVARLAELEQEHISRNQLLQNEVEQASRTLLLHQRELATAERLAAVGELGASLAHELRNPLAGISLTLSNLRAELDEGDQTERLTLAIGALDRMSKQLNTLLAQTRQQPEPLCRCQLHRSIEEIVALVRYQIPEHVHIHNNIPEHIRVQLAEGRLHQAILNLILNAAQSLDNQTGQIVLAATEDADHVTLTVADDGPGFPAALLSGGIRTFASFREGGTGLGLAMVRRFMQDMGGELQVANRAEGGALVSLRFRVGEAGDYREQAG</sequence>
<dbReference type="EMBL" id="PRLP01000068">
    <property type="protein sequence ID" value="PPC75825.1"/>
    <property type="molecule type" value="Genomic_DNA"/>
</dbReference>
<accession>A0A2S5KMF3</accession>
<dbReference type="SMART" id="SM00387">
    <property type="entry name" value="HATPase_c"/>
    <property type="match status" value="1"/>
</dbReference>
<evidence type="ECO:0000256" key="2">
    <source>
        <dbReference type="ARBA" id="ARBA00012438"/>
    </source>
</evidence>
<dbReference type="Pfam" id="PF00512">
    <property type="entry name" value="HisKA"/>
    <property type="match status" value="1"/>
</dbReference>
<organism evidence="12 13">
    <name type="scientific">Proteobacteria bacterium 228</name>
    <dbReference type="NCBI Taxonomy" id="2083153"/>
    <lineage>
        <taxon>Bacteria</taxon>
        <taxon>Pseudomonadati</taxon>
        <taxon>Pseudomonadota</taxon>
    </lineage>
</organism>
<dbReference type="SUPFAM" id="SSF47384">
    <property type="entry name" value="Homodimeric domain of signal transducing histidine kinase"/>
    <property type="match status" value="1"/>
</dbReference>
<dbReference type="GO" id="GO:0005524">
    <property type="term" value="F:ATP binding"/>
    <property type="evidence" value="ECO:0007669"/>
    <property type="project" value="UniProtKB-KW"/>
</dbReference>
<protein>
    <recommendedName>
        <fullName evidence="2">histidine kinase</fullName>
        <ecNumber evidence="2">2.7.13.3</ecNumber>
    </recommendedName>
</protein>
<dbReference type="Gene3D" id="1.10.287.130">
    <property type="match status" value="1"/>
</dbReference>
<dbReference type="PANTHER" id="PTHR43065:SF10">
    <property type="entry name" value="PEROXIDE STRESS-ACTIVATED HISTIDINE KINASE MAK3"/>
    <property type="match status" value="1"/>
</dbReference>
<keyword evidence="3" id="KW-0597">Phosphoprotein</keyword>
<keyword evidence="10" id="KW-1133">Transmembrane helix</keyword>
<gene>
    <name evidence="12" type="ORF">C4K68_18840</name>
</gene>
<evidence type="ECO:0000256" key="1">
    <source>
        <dbReference type="ARBA" id="ARBA00000085"/>
    </source>
</evidence>
<keyword evidence="5" id="KW-0547">Nucleotide-binding</keyword>
<evidence type="ECO:0000313" key="12">
    <source>
        <dbReference type="EMBL" id="PPC75825.1"/>
    </source>
</evidence>
<dbReference type="AlphaFoldDB" id="A0A2S5KMF3"/>
<dbReference type="Pfam" id="PF02518">
    <property type="entry name" value="HATPase_c"/>
    <property type="match status" value="1"/>
</dbReference>
<reference evidence="12 13" key="1">
    <citation type="submission" date="2018-02" db="EMBL/GenBank/DDBJ databases">
        <title>novel marine gammaproteobacteria from coastal saline agro ecosystem.</title>
        <authorList>
            <person name="Krishnan R."/>
            <person name="Ramesh Kumar N."/>
        </authorList>
    </citation>
    <scope>NUCLEOTIDE SEQUENCE [LARGE SCALE GENOMIC DNA]</scope>
    <source>
        <strain evidence="12 13">228</strain>
    </source>
</reference>
<dbReference type="InterPro" id="IPR003661">
    <property type="entry name" value="HisK_dim/P_dom"/>
</dbReference>
<evidence type="ECO:0000256" key="8">
    <source>
        <dbReference type="ARBA" id="ARBA00023012"/>
    </source>
</evidence>
<comment type="catalytic activity">
    <reaction evidence="1">
        <text>ATP + protein L-histidine = ADP + protein N-phospho-L-histidine.</text>
        <dbReference type="EC" id="2.7.13.3"/>
    </reaction>
</comment>
<dbReference type="CDD" id="cd00082">
    <property type="entry name" value="HisKA"/>
    <property type="match status" value="1"/>
</dbReference>
<keyword evidence="8" id="KW-0902">Two-component regulatory system</keyword>
<dbReference type="SMART" id="SM00388">
    <property type="entry name" value="HisKA"/>
    <property type="match status" value="1"/>
</dbReference>
<dbReference type="SUPFAM" id="SSF55874">
    <property type="entry name" value="ATPase domain of HSP90 chaperone/DNA topoisomerase II/histidine kinase"/>
    <property type="match status" value="1"/>
</dbReference>
<keyword evidence="10" id="KW-0812">Transmembrane</keyword>
<dbReference type="InterPro" id="IPR003594">
    <property type="entry name" value="HATPase_dom"/>
</dbReference>
<keyword evidence="10" id="KW-0472">Membrane</keyword>
<evidence type="ECO:0000256" key="4">
    <source>
        <dbReference type="ARBA" id="ARBA00022679"/>
    </source>
</evidence>
<evidence type="ECO:0000256" key="6">
    <source>
        <dbReference type="ARBA" id="ARBA00022777"/>
    </source>
</evidence>
<dbReference type="PANTHER" id="PTHR43065">
    <property type="entry name" value="SENSOR HISTIDINE KINASE"/>
    <property type="match status" value="1"/>
</dbReference>
<dbReference type="InterPro" id="IPR004358">
    <property type="entry name" value="Sig_transdc_His_kin-like_C"/>
</dbReference>
<dbReference type="OrthoDB" id="1931120at2"/>
<feature type="transmembrane region" description="Helical" evidence="10">
    <location>
        <begin position="148"/>
        <end position="169"/>
    </location>
</feature>
<keyword evidence="7" id="KW-0067">ATP-binding</keyword>
<evidence type="ECO:0000256" key="5">
    <source>
        <dbReference type="ARBA" id="ARBA00022741"/>
    </source>
</evidence>
<dbReference type="PROSITE" id="PS50109">
    <property type="entry name" value="HIS_KIN"/>
    <property type="match status" value="1"/>
</dbReference>
<dbReference type="InterPro" id="IPR005467">
    <property type="entry name" value="His_kinase_dom"/>
</dbReference>
<evidence type="ECO:0000256" key="10">
    <source>
        <dbReference type="SAM" id="Phobius"/>
    </source>
</evidence>
<keyword evidence="4" id="KW-0808">Transferase</keyword>
<name>A0A2S5KMF3_9PROT</name>
<dbReference type="EC" id="2.7.13.3" evidence="2"/>